<comment type="caution">
    <text evidence="4">The sequence shown here is derived from an EMBL/GenBank/DDBJ whole genome shotgun (WGS) entry which is preliminary data.</text>
</comment>
<name>A0AAN9SSV5_PSOTE</name>
<dbReference type="InterPro" id="IPR052442">
    <property type="entry name" value="Env_Response_Regulator"/>
</dbReference>
<dbReference type="InterPro" id="IPR036427">
    <property type="entry name" value="Bromodomain-like_sf"/>
</dbReference>
<dbReference type="Proteomes" id="UP001386955">
    <property type="component" value="Unassembled WGS sequence"/>
</dbReference>
<keyword evidence="5" id="KW-1185">Reference proteome</keyword>
<gene>
    <name evidence="4" type="ORF">VNO78_06809</name>
</gene>
<organism evidence="4 5">
    <name type="scientific">Psophocarpus tetragonolobus</name>
    <name type="common">Winged bean</name>
    <name type="synonym">Dolichos tetragonolobus</name>
    <dbReference type="NCBI Taxonomy" id="3891"/>
    <lineage>
        <taxon>Eukaryota</taxon>
        <taxon>Viridiplantae</taxon>
        <taxon>Streptophyta</taxon>
        <taxon>Embryophyta</taxon>
        <taxon>Tracheophyta</taxon>
        <taxon>Spermatophyta</taxon>
        <taxon>Magnoliopsida</taxon>
        <taxon>eudicotyledons</taxon>
        <taxon>Gunneridae</taxon>
        <taxon>Pentapetalae</taxon>
        <taxon>rosids</taxon>
        <taxon>fabids</taxon>
        <taxon>Fabales</taxon>
        <taxon>Fabaceae</taxon>
        <taxon>Papilionoideae</taxon>
        <taxon>50 kb inversion clade</taxon>
        <taxon>NPAAA clade</taxon>
        <taxon>indigoferoid/millettioid clade</taxon>
        <taxon>Phaseoleae</taxon>
        <taxon>Psophocarpus</taxon>
    </lineage>
</organism>
<dbReference type="InterPro" id="IPR001487">
    <property type="entry name" value="Bromodomain"/>
</dbReference>
<feature type="domain" description="Bromo" evidence="3">
    <location>
        <begin position="135"/>
        <end position="182"/>
    </location>
</feature>
<dbReference type="AlphaFoldDB" id="A0AAN9SSV5"/>
<dbReference type="PANTHER" id="PTHR46136">
    <property type="entry name" value="TRANSCRIPTION FACTOR GTE8"/>
    <property type="match status" value="1"/>
</dbReference>
<dbReference type="SUPFAM" id="SSF47370">
    <property type="entry name" value="Bromodomain"/>
    <property type="match status" value="1"/>
</dbReference>
<accession>A0AAN9SSV5</accession>
<evidence type="ECO:0000256" key="2">
    <source>
        <dbReference type="SAM" id="MobiDB-lite"/>
    </source>
</evidence>
<evidence type="ECO:0000256" key="1">
    <source>
        <dbReference type="ARBA" id="ARBA00023117"/>
    </source>
</evidence>
<feature type="region of interest" description="Disordered" evidence="2">
    <location>
        <begin position="70"/>
        <end position="94"/>
    </location>
</feature>
<protein>
    <recommendedName>
        <fullName evidence="3">Bromo domain-containing protein</fullName>
    </recommendedName>
</protein>
<dbReference type="Gene3D" id="1.20.920.10">
    <property type="entry name" value="Bromodomain-like"/>
    <property type="match status" value="1"/>
</dbReference>
<proteinExistence type="predicted"/>
<keyword evidence="1" id="KW-0103">Bromodomain</keyword>
<evidence type="ECO:0000313" key="4">
    <source>
        <dbReference type="EMBL" id="KAK7405476.1"/>
    </source>
</evidence>
<evidence type="ECO:0000313" key="5">
    <source>
        <dbReference type="Proteomes" id="UP001386955"/>
    </source>
</evidence>
<dbReference type="EMBL" id="JAYMYS010000002">
    <property type="protein sequence ID" value="KAK7405476.1"/>
    <property type="molecule type" value="Genomic_DNA"/>
</dbReference>
<reference evidence="4 5" key="1">
    <citation type="submission" date="2024-01" db="EMBL/GenBank/DDBJ databases">
        <title>The genomes of 5 underutilized Papilionoideae crops provide insights into root nodulation and disease resistanc.</title>
        <authorList>
            <person name="Jiang F."/>
        </authorList>
    </citation>
    <scope>NUCLEOTIDE SEQUENCE [LARGE SCALE GENOMIC DNA]</scope>
    <source>
        <strain evidence="4">DUOXIRENSHENG_FW03</strain>
        <tissue evidence="4">Leaves</tissue>
    </source>
</reference>
<feature type="compositionally biased region" description="Basic and acidic residues" evidence="2">
    <location>
        <begin position="75"/>
        <end position="94"/>
    </location>
</feature>
<sequence length="214" mass="25085">MAEREQSHKKLIIKISKIPENCEVSSLSSLNQPFGKAKDSRILSSKVCKLKNKKGYYAEAIWVKVTDNSSKSCGTKKECEEKNKKDGSDRKRTREKVCEMERDKKMQCWAMLKRLMVGRDAWVFKNDILDHKAKRNPKCLEDIESKLKKHSYSETREFADDMRVVFSHALEYPPTSEVHRTARRISEGFELGWKSMKNKWMREQIQDKSRTSCL</sequence>
<evidence type="ECO:0000259" key="3">
    <source>
        <dbReference type="Pfam" id="PF00439"/>
    </source>
</evidence>
<dbReference type="PANTHER" id="PTHR46136:SF7">
    <property type="entry name" value="BROMO DOMAIN-CONTAINING PROTEIN"/>
    <property type="match status" value="1"/>
</dbReference>
<dbReference type="Pfam" id="PF00439">
    <property type="entry name" value="Bromodomain"/>
    <property type="match status" value="1"/>
</dbReference>